<accession>A0ABN0U0E6</accession>
<comment type="subcellular location">
    <subcellularLocation>
        <location evidence="1">Cell membrane</location>
        <topology evidence="1">Multi-pass membrane protein</topology>
    </subcellularLocation>
</comment>
<dbReference type="InterPro" id="IPR000731">
    <property type="entry name" value="SSD"/>
</dbReference>
<dbReference type="InterPro" id="IPR004869">
    <property type="entry name" value="MMPL_dom"/>
</dbReference>
<feature type="transmembrane region" description="Helical" evidence="7">
    <location>
        <begin position="359"/>
        <end position="377"/>
    </location>
</feature>
<comment type="similarity">
    <text evidence="2">Belongs to the resistance-nodulation-cell division (RND) (TC 2.A.6) family. MmpL subfamily.</text>
</comment>
<keyword evidence="6 7" id="KW-0472">Membrane</keyword>
<dbReference type="Pfam" id="PF03176">
    <property type="entry name" value="MMPL"/>
    <property type="match status" value="2"/>
</dbReference>
<dbReference type="Proteomes" id="UP001500967">
    <property type="component" value="Unassembled WGS sequence"/>
</dbReference>
<evidence type="ECO:0000313" key="10">
    <source>
        <dbReference type="Proteomes" id="UP001500967"/>
    </source>
</evidence>
<dbReference type="EMBL" id="BAAAGX010000007">
    <property type="protein sequence ID" value="GAA0234776.1"/>
    <property type="molecule type" value="Genomic_DNA"/>
</dbReference>
<feature type="transmembrane region" description="Helical" evidence="7">
    <location>
        <begin position="172"/>
        <end position="192"/>
    </location>
</feature>
<feature type="domain" description="SSD" evidence="8">
    <location>
        <begin position="512"/>
        <end position="677"/>
    </location>
</feature>
<feature type="transmembrane region" description="Helical" evidence="7">
    <location>
        <begin position="541"/>
        <end position="562"/>
    </location>
</feature>
<organism evidence="9 10">
    <name type="scientific">Cryptosporangium japonicum</name>
    <dbReference type="NCBI Taxonomy" id="80872"/>
    <lineage>
        <taxon>Bacteria</taxon>
        <taxon>Bacillati</taxon>
        <taxon>Actinomycetota</taxon>
        <taxon>Actinomycetes</taxon>
        <taxon>Cryptosporangiales</taxon>
        <taxon>Cryptosporangiaceae</taxon>
        <taxon>Cryptosporangium</taxon>
    </lineage>
</organism>
<keyword evidence="5 7" id="KW-1133">Transmembrane helix</keyword>
<dbReference type="SUPFAM" id="SSF82866">
    <property type="entry name" value="Multidrug efflux transporter AcrB transmembrane domain"/>
    <property type="match status" value="2"/>
</dbReference>
<gene>
    <name evidence="9" type="ORF">GCM10009539_20140</name>
</gene>
<evidence type="ECO:0000259" key="8">
    <source>
        <dbReference type="PROSITE" id="PS50156"/>
    </source>
</evidence>
<comment type="caution">
    <text evidence="9">The sequence shown here is derived from an EMBL/GenBank/DDBJ whole genome shotgun (WGS) entry which is preliminary data.</text>
</comment>
<keyword evidence="4 7" id="KW-0812">Transmembrane</keyword>
<protein>
    <submittedName>
        <fullName evidence="9">MMPL family transporter</fullName>
    </submittedName>
</protein>
<feature type="transmembrane region" description="Helical" evidence="7">
    <location>
        <begin position="625"/>
        <end position="642"/>
    </location>
</feature>
<proteinExistence type="inferred from homology"/>
<evidence type="ECO:0000313" key="9">
    <source>
        <dbReference type="EMBL" id="GAA0234776.1"/>
    </source>
</evidence>
<feature type="transmembrane region" description="Helical" evidence="7">
    <location>
        <begin position="298"/>
        <end position="322"/>
    </location>
</feature>
<evidence type="ECO:0000256" key="7">
    <source>
        <dbReference type="SAM" id="Phobius"/>
    </source>
</evidence>
<dbReference type="PANTHER" id="PTHR33406">
    <property type="entry name" value="MEMBRANE PROTEIN MJ1562-RELATED"/>
    <property type="match status" value="1"/>
</dbReference>
<evidence type="ECO:0000256" key="4">
    <source>
        <dbReference type="ARBA" id="ARBA00022692"/>
    </source>
</evidence>
<reference evidence="9 10" key="1">
    <citation type="journal article" date="2019" name="Int. J. Syst. Evol. Microbiol.">
        <title>The Global Catalogue of Microorganisms (GCM) 10K type strain sequencing project: providing services to taxonomists for standard genome sequencing and annotation.</title>
        <authorList>
            <consortium name="The Broad Institute Genomics Platform"/>
            <consortium name="The Broad Institute Genome Sequencing Center for Infectious Disease"/>
            <person name="Wu L."/>
            <person name="Ma J."/>
        </authorList>
    </citation>
    <scope>NUCLEOTIDE SEQUENCE [LARGE SCALE GENOMIC DNA]</scope>
    <source>
        <strain evidence="9 10">JCM 10425</strain>
    </source>
</reference>
<evidence type="ECO:0000256" key="3">
    <source>
        <dbReference type="ARBA" id="ARBA00022475"/>
    </source>
</evidence>
<feature type="transmembrane region" description="Helical" evidence="7">
    <location>
        <begin position="264"/>
        <end position="292"/>
    </location>
</feature>
<dbReference type="PROSITE" id="PS50156">
    <property type="entry name" value="SSD"/>
    <property type="match status" value="2"/>
</dbReference>
<evidence type="ECO:0000256" key="2">
    <source>
        <dbReference type="ARBA" id="ARBA00010157"/>
    </source>
</evidence>
<feature type="domain" description="SSD" evidence="8">
    <location>
        <begin position="207"/>
        <end position="321"/>
    </location>
</feature>
<feature type="transmembrane region" description="Helical" evidence="7">
    <location>
        <begin position="574"/>
        <end position="593"/>
    </location>
</feature>
<dbReference type="InterPro" id="IPR050545">
    <property type="entry name" value="Mycobact_MmpL"/>
</dbReference>
<sequence length="716" mass="72806">MATLLYRLGRFSYRRRGRTTAAWAVLLVLFGVGAATLSGPTDEGFSIPGTESSRAMEVIGEKMGTGPGDTASANVVFTGDDLTSAGPRAAIDGAVAELRALPDVAAVSDLVVAPDRRTAYATVSYDVAPTELAGDARERLLDAGRSAAPAGLGVEFSGSAAQEAGEAPVGEVLGVAVAALVLVLTFGSLVAAGLPLLTALIGVGLGMLGIQVATGFVDLSATTSTLALMLGLAVGIDYALFVLSRYRHERRAGRSGEDAAGRAIGTAGSAVVFAGLTVVIALAALSVVGISFLTSMGLAAAATVAVAVLISLTLLPALLGFAGDRILPRRARNAHPAAGRTGRRPLGERWARSVVTHRVGVVLAATGLLVLTAVPALDLRLALPDDGTAPAQSTQRKAYDQLSEGFGAGFNGPLVVLVEAAPGRAAAAAEQAAGTLRGLDDVVAVTPPAVNPAGDTALLTVVPGSGPGAAATTELVETIRDRPAPPGATLAVTGPTALGIDVSDQLTGALVPYLTVVVGLAFVLLMLVFRSIAVPLKATLGFLLSIAATFGATVAVFQWGWLAGLLGVEETAPIVSIMPIFLIGILFGLAMDYEVFLVTRAREEFVHGATPDEAVISGVSHGARVVGAAAIIMISVFAGFVLSDDAIIKSLGFALAFGVAVDAFVVRMTIVPAVLSLLGRAAWWLPGWLDRRLPDVDVEGARLTVAEEPAPVAVRV</sequence>
<evidence type="ECO:0000256" key="6">
    <source>
        <dbReference type="ARBA" id="ARBA00023136"/>
    </source>
</evidence>
<keyword evidence="10" id="KW-1185">Reference proteome</keyword>
<feature type="transmembrane region" description="Helical" evidence="7">
    <location>
        <begin position="199"/>
        <end position="217"/>
    </location>
</feature>
<evidence type="ECO:0000256" key="1">
    <source>
        <dbReference type="ARBA" id="ARBA00004651"/>
    </source>
</evidence>
<evidence type="ECO:0000256" key="5">
    <source>
        <dbReference type="ARBA" id="ARBA00022989"/>
    </source>
</evidence>
<feature type="transmembrane region" description="Helical" evidence="7">
    <location>
        <begin position="510"/>
        <end position="529"/>
    </location>
</feature>
<dbReference type="RefSeq" id="WP_344648480.1">
    <property type="nucleotide sequence ID" value="NZ_BAAAGX010000007.1"/>
</dbReference>
<dbReference type="Gene3D" id="1.20.1640.10">
    <property type="entry name" value="Multidrug efflux transporter AcrB transmembrane domain"/>
    <property type="match status" value="2"/>
</dbReference>
<feature type="transmembrane region" description="Helical" evidence="7">
    <location>
        <begin position="223"/>
        <end position="243"/>
    </location>
</feature>
<feature type="transmembrane region" description="Helical" evidence="7">
    <location>
        <begin position="654"/>
        <end position="678"/>
    </location>
</feature>
<dbReference type="PANTHER" id="PTHR33406:SF11">
    <property type="entry name" value="MEMBRANE PROTEIN SCO6666-RELATED"/>
    <property type="match status" value="1"/>
</dbReference>
<name>A0ABN0U0E6_9ACTN</name>
<keyword evidence="3" id="KW-1003">Cell membrane</keyword>